<dbReference type="InterPro" id="IPR000601">
    <property type="entry name" value="PKD_dom"/>
</dbReference>
<dbReference type="EMBL" id="MDDC01000007">
    <property type="protein sequence ID" value="OIQ59742.1"/>
    <property type="molecule type" value="Genomic_DNA"/>
</dbReference>
<dbReference type="SUPFAM" id="SSF49299">
    <property type="entry name" value="PKD domain"/>
    <property type="match status" value="1"/>
</dbReference>
<name>A0A1J5NMB3_NEOTH</name>
<dbReference type="AlphaFoldDB" id="A0A1J5NMB3"/>
<dbReference type="InterPro" id="IPR035986">
    <property type="entry name" value="PKD_dom_sf"/>
</dbReference>
<evidence type="ECO:0000313" key="3">
    <source>
        <dbReference type="Proteomes" id="UP000182811"/>
    </source>
</evidence>
<protein>
    <submittedName>
        <fullName evidence="2">PKD domain protein</fullName>
    </submittedName>
</protein>
<dbReference type="SMART" id="SM00089">
    <property type="entry name" value="PKD"/>
    <property type="match status" value="1"/>
</dbReference>
<dbReference type="InterPro" id="IPR022409">
    <property type="entry name" value="PKD/Chitinase_dom"/>
</dbReference>
<proteinExistence type="predicted"/>
<dbReference type="OrthoDB" id="1804369at2"/>
<dbReference type="Gene3D" id="2.60.40.10">
    <property type="entry name" value="Immunoglobulins"/>
    <property type="match status" value="1"/>
</dbReference>
<reference evidence="2 3" key="1">
    <citation type="submission" date="2016-08" db="EMBL/GenBank/DDBJ databases">
        <title>Genome-based comparison of Moorella thermoacetic strains.</title>
        <authorList>
            <person name="Poehlein A."/>
            <person name="Bengelsdorf F.R."/>
            <person name="Esser C."/>
            <person name="Duerre P."/>
            <person name="Daniel R."/>
        </authorList>
    </citation>
    <scope>NUCLEOTIDE SEQUENCE [LARGE SCALE GENOMIC DNA]</scope>
    <source>
        <strain evidence="2 3">DSM 21394</strain>
    </source>
</reference>
<organism evidence="2 3">
    <name type="scientific">Neomoorella thermoacetica</name>
    <name type="common">Clostridium thermoaceticum</name>
    <dbReference type="NCBI Taxonomy" id="1525"/>
    <lineage>
        <taxon>Bacteria</taxon>
        <taxon>Bacillati</taxon>
        <taxon>Bacillota</taxon>
        <taxon>Clostridia</taxon>
        <taxon>Neomoorellales</taxon>
        <taxon>Neomoorellaceae</taxon>
        <taxon>Neomoorella</taxon>
    </lineage>
</organism>
<comment type="caution">
    <text evidence="2">The sequence shown here is derived from an EMBL/GenBank/DDBJ whole genome shotgun (WGS) entry which is preliminary data.</text>
</comment>
<sequence length="428" mass="46243">MMLAESKFASEGRVGAGKMIILVTDAPFHEPENGRYAQDEGASLGSQNIVANIIGYDSGQAGRLLSRTRGKFYYLSNGIKAAYDDILTQIGLNNWPQITSVSWIPSNPFVGNPVTFTATATDADGDPLVYVWTAKKPNGQQIQLGQGSTVTFTPDQPGTWEIVVTIHDPYGALASATRTLSVAAYELSASLQPNPAMRGQKVRVYAALTLPASPSAAQYSGYRSSPYDEVLDAESAAVTKGGFYGYSPDGKVVWMSSGWLECRFTRSATAVYIQFNGSDFNDGYAKVYVDGTYYGSFQTLNKGHNYVRVGNLPAGAHTVRVENSGGHLQVDFFGAASEPAEGTRSPADSIYVVLPNGQQLGMSWDAALQRYWCEFVVPDGGSPGTWPGDGVYTVKVRAAKYGVTKEVSLPLTVQGNIKEKMYIRTLEW</sequence>
<accession>A0A1J5NMB3</accession>
<dbReference type="Proteomes" id="UP000182811">
    <property type="component" value="Unassembled WGS sequence"/>
</dbReference>
<gene>
    <name evidence="2" type="ORF">MOTE_09980</name>
</gene>
<evidence type="ECO:0000313" key="2">
    <source>
        <dbReference type="EMBL" id="OIQ59742.1"/>
    </source>
</evidence>
<feature type="domain" description="PKD/Chitinase" evidence="1">
    <location>
        <begin position="98"/>
        <end position="185"/>
    </location>
</feature>
<dbReference type="Gene3D" id="2.60.120.260">
    <property type="entry name" value="Galactose-binding domain-like"/>
    <property type="match status" value="1"/>
</dbReference>
<dbReference type="Pfam" id="PF00801">
    <property type="entry name" value="PKD"/>
    <property type="match status" value="1"/>
</dbReference>
<dbReference type="InterPro" id="IPR013783">
    <property type="entry name" value="Ig-like_fold"/>
</dbReference>
<evidence type="ECO:0000259" key="1">
    <source>
        <dbReference type="SMART" id="SM00089"/>
    </source>
</evidence>